<evidence type="ECO:0000313" key="2">
    <source>
        <dbReference type="Proteomes" id="UP000322077"/>
    </source>
</evidence>
<comment type="caution">
    <text evidence="1">The sequence shown here is derived from an EMBL/GenBank/DDBJ whole genome shotgun (WGS) entry which is preliminary data.</text>
</comment>
<protein>
    <submittedName>
        <fullName evidence="1">Uncharacterized protein</fullName>
    </submittedName>
</protein>
<sequence>MTLITEALETLARARAEGRKPQGWRVSHEVIASIVGSGERYRFVRTDAGWSWRGLPIVAVAGQGAQLSY</sequence>
<dbReference type="EMBL" id="VTOU01000001">
    <property type="protein sequence ID" value="TZG28736.1"/>
    <property type="molecule type" value="Genomic_DNA"/>
</dbReference>
<dbReference type="AlphaFoldDB" id="A0A5D9CBJ5"/>
<dbReference type="RefSeq" id="WP_149520402.1">
    <property type="nucleotide sequence ID" value="NZ_VTOU01000001.1"/>
</dbReference>
<gene>
    <name evidence="1" type="ORF">FYJ91_00890</name>
</gene>
<name>A0A5D9CBJ5_9SPHN</name>
<evidence type="ECO:0000313" key="1">
    <source>
        <dbReference type="EMBL" id="TZG28736.1"/>
    </source>
</evidence>
<keyword evidence="2" id="KW-1185">Reference proteome</keyword>
<accession>A0A5D9CBJ5</accession>
<dbReference type="Proteomes" id="UP000322077">
    <property type="component" value="Unassembled WGS sequence"/>
</dbReference>
<organism evidence="1 2">
    <name type="scientific">Sphingomonas montanisoli</name>
    <dbReference type="NCBI Taxonomy" id="2606412"/>
    <lineage>
        <taxon>Bacteria</taxon>
        <taxon>Pseudomonadati</taxon>
        <taxon>Pseudomonadota</taxon>
        <taxon>Alphaproteobacteria</taxon>
        <taxon>Sphingomonadales</taxon>
        <taxon>Sphingomonadaceae</taxon>
        <taxon>Sphingomonas</taxon>
    </lineage>
</organism>
<proteinExistence type="predicted"/>
<reference evidence="1 2" key="1">
    <citation type="submission" date="2019-08" db="EMBL/GenBank/DDBJ databases">
        <authorList>
            <person name="Wang G."/>
            <person name="Xu Z."/>
        </authorList>
    </citation>
    <scope>NUCLEOTIDE SEQUENCE [LARGE SCALE GENOMIC DNA]</scope>
    <source>
        <strain evidence="1 2">ZX</strain>
    </source>
</reference>